<dbReference type="RefSeq" id="WP_022790997.1">
    <property type="nucleotide sequence ID" value="NZ_ATUU01000001.1"/>
</dbReference>
<evidence type="ECO:0000313" key="5">
    <source>
        <dbReference type="EMBL" id="KRN33507.1"/>
    </source>
</evidence>
<dbReference type="Gene3D" id="1.10.10.10">
    <property type="entry name" value="Winged helix-like DNA-binding domain superfamily/Winged helix DNA-binding domain"/>
    <property type="match status" value="1"/>
</dbReference>
<organism evidence="5 6">
    <name type="scientific">Weissella halotolerans DSM 20190</name>
    <dbReference type="NCBI Taxonomy" id="1123500"/>
    <lineage>
        <taxon>Bacteria</taxon>
        <taxon>Bacillati</taxon>
        <taxon>Bacillota</taxon>
        <taxon>Bacilli</taxon>
        <taxon>Lactobacillales</taxon>
        <taxon>Lactobacillaceae</taxon>
        <taxon>Weissella</taxon>
    </lineage>
</organism>
<dbReference type="eggNOG" id="COG3682">
    <property type="taxonomic scope" value="Bacteria"/>
</dbReference>
<sequence>MQISNAEWQVMKVIWMRDGLTSSQLHAILAAKFAWSPSTTKTLLRRLVTKGMLVAHKEGNKFHYSALMTEKESICELKDEVQDKTCAMNVKYVVAELIDTGDFTMADLDMLAAKIEAKRSQAVSEVKCNCMS</sequence>
<comment type="similarity">
    <text evidence="1">Belongs to the BlaI transcriptional regulatory family.</text>
</comment>
<evidence type="ECO:0000313" key="6">
    <source>
        <dbReference type="Proteomes" id="UP000051296"/>
    </source>
</evidence>
<dbReference type="NCBIfam" id="TIGR02698">
    <property type="entry name" value="CopY_TcrY"/>
    <property type="match status" value="1"/>
</dbReference>
<dbReference type="Pfam" id="PF03965">
    <property type="entry name" value="Penicillinase_R"/>
    <property type="match status" value="1"/>
</dbReference>
<dbReference type="InterPro" id="IPR014071">
    <property type="entry name" value="Cu_transp_CopY/TcrY"/>
</dbReference>
<dbReference type="Proteomes" id="UP000051296">
    <property type="component" value="Unassembled WGS sequence"/>
</dbReference>
<reference evidence="5 6" key="1">
    <citation type="journal article" date="2015" name="Genome Announc.">
        <title>Expanding the biotechnology potential of lactobacilli through comparative genomics of 213 strains and associated genera.</title>
        <authorList>
            <person name="Sun Z."/>
            <person name="Harris H.M."/>
            <person name="McCann A."/>
            <person name="Guo C."/>
            <person name="Argimon S."/>
            <person name="Zhang W."/>
            <person name="Yang X."/>
            <person name="Jeffery I.B."/>
            <person name="Cooney J.C."/>
            <person name="Kagawa T.F."/>
            <person name="Liu W."/>
            <person name="Song Y."/>
            <person name="Salvetti E."/>
            <person name="Wrobel A."/>
            <person name="Rasinkangas P."/>
            <person name="Parkhill J."/>
            <person name="Rea M.C."/>
            <person name="O'Sullivan O."/>
            <person name="Ritari J."/>
            <person name="Douillard F.P."/>
            <person name="Paul Ross R."/>
            <person name="Yang R."/>
            <person name="Briner A.E."/>
            <person name="Felis G.E."/>
            <person name="de Vos W.M."/>
            <person name="Barrangou R."/>
            <person name="Klaenhammer T.R."/>
            <person name="Caufield P.W."/>
            <person name="Cui Y."/>
            <person name="Zhang H."/>
            <person name="O'Toole P.W."/>
        </authorList>
    </citation>
    <scope>NUCLEOTIDE SEQUENCE [LARGE SCALE GENOMIC DNA]</scope>
    <source>
        <strain evidence="5 6">DSM 20190</strain>
    </source>
</reference>
<dbReference type="PATRIC" id="fig|1123500.6.peg.310"/>
<dbReference type="EMBL" id="JQAX01000001">
    <property type="protein sequence ID" value="KRN33507.1"/>
    <property type="molecule type" value="Genomic_DNA"/>
</dbReference>
<comment type="caution">
    <text evidence="5">The sequence shown here is derived from an EMBL/GenBank/DDBJ whole genome shotgun (WGS) entry which is preliminary data.</text>
</comment>
<proteinExistence type="inferred from homology"/>
<dbReference type="STRING" id="1123500.GCA_000420365_00193"/>
<keyword evidence="2" id="KW-0805">Transcription regulation</keyword>
<dbReference type="InterPro" id="IPR005650">
    <property type="entry name" value="BlaI_family"/>
</dbReference>
<protein>
    <submittedName>
        <fullName evidence="5">Uncharacterized protein</fullName>
    </submittedName>
</protein>
<dbReference type="PIRSF" id="PIRSF019455">
    <property type="entry name" value="CopR_AtkY"/>
    <property type="match status" value="1"/>
</dbReference>
<dbReference type="GO" id="GO:0003677">
    <property type="term" value="F:DNA binding"/>
    <property type="evidence" value="ECO:0007669"/>
    <property type="project" value="UniProtKB-KW"/>
</dbReference>
<gene>
    <name evidence="5" type="ORF">IV68_GL000311</name>
</gene>
<dbReference type="SUPFAM" id="SSF46785">
    <property type="entry name" value="Winged helix' DNA-binding domain"/>
    <property type="match status" value="1"/>
</dbReference>
<dbReference type="GO" id="GO:0045892">
    <property type="term" value="P:negative regulation of DNA-templated transcription"/>
    <property type="evidence" value="ECO:0007669"/>
    <property type="project" value="InterPro"/>
</dbReference>
<name>A0A0R2FYJ8_9LACO</name>
<keyword evidence="4" id="KW-0804">Transcription</keyword>
<keyword evidence="6" id="KW-1185">Reference proteome</keyword>
<keyword evidence="3" id="KW-0238">DNA-binding</keyword>
<evidence type="ECO:0000256" key="1">
    <source>
        <dbReference type="ARBA" id="ARBA00011046"/>
    </source>
</evidence>
<evidence type="ECO:0000256" key="4">
    <source>
        <dbReference type="ARBA" id="ARBA00023163"/>
    </source>
</evidence>
<dbReference type="InterPro" id="IPR036390">
    <property type="entry name" value="WH_DNA-bd_sf"/>
</dbReference>
<dbReference type="InterPro" id="IPR036388">
    <property type="entry name" value="WH-like_DNA-bd_sf"/>
</dbReference>
<evidence type="ECO:0000256" key="2">
    <source>
        <dbReference type="ARBA" id="ARBA00023015"/>
    </source>
</evidence>
<accession>A0A0R2FYJ8</accession>
<dbReference type="OrthoDB" id="1849040at2"/>
<dbReference type="InParanoid" id="A0A0R2FYJ8"/>
<dbReference type="AlphaFoldDB" id="A0A0R2FYJ8"/>
<evidence type="ECO:0000256" key="3">
    <source>
        <dbReference type="ARBA" id="ARBA00023125"/>
    </source>
</evidence>